<dbReference type="InterPro" id="IPR023188">
    <property type="entry name" value="DPS_DNA-bd_CS"/>
</dbReference>
<dbReference type="GO" id="GO:0016722">
    <property type="term" value="F:oxidoreductase activity, acting on metal ions"/>
    <property type="evidence" value="ECO:0007669"/>
    <property type="project" value="InterPro"/>
</dbReference>
<evidence type="ECO:0000256" key="4">
    <source>
        <dbReference type="SAM" id="MobiDB-lite"/>
    </source>
</evidence>
<dbReference type="EMBL" id="CP014263">
    <property type="protein sequence ID" value="AQG79821.1"/>
    <property type="molecule type" value="Genomic_DNA"/>
</dbReference>
<dbReference type="PROSITE" id="PS00819">
    <property type="entry name" value="DPS_2"/>
    <property type="match status" value="1"/>
</dbReference>
<dbReference type="InterPro" id="IPR009078">
    <property type="entry name" value="Ferritin-like_SF"/>
</dbReference>
<evidence type="ECO:0000313" key="6">
    <source>
        <dbReference type="EMBL" id="AQG79821.1"/>
    </source>
</evidence>
<feature type="domain" description="Ferritin/DPS" evidence="5">
    <location>
        <begin position="34"/>
        <end position="173"/>
    </location>
</feature>
<dbReference type="InterPro" id="IPR002177">
    <property type="entry name" value="DPS_DNA-bd"/>
</dbReference>
<sequence length="174" mass="20368">MTTDLNKPETQTKEPKNVQPNIGLDKDVLKKDNELLNAYLADLHVLYIKTRKYHWNVAGPSFKEYHEFFEEQYNQLEEIIDQVAERIRTLGGKPLSTMADYIKNTSLEEDHSGEVKTLNMFERLLSDHEQVVRELRDDVETCDEELNDAGTADFLTGLMEEHEKMAWMLRKYLS</sequence>
<dbReference type="Gene3D" id="1.20.1260.10">
    <property type="match status" value="1"/>
</dbReference>
<dbReference type="KEGG" id="smon:AWR27_11090"/>
<dbReference type="SUPFAM" id="SSF47240">
    <property type="entry name" value="Ferritin-like"/>
    <property type="match status" value="1"/>
</dbReference>
<keyword evidence="3" id="KW-0175">Coiled coil</keyword>
<dbReference type="Proteomes" id="UP000187941">
    <property type="component" value="Chromosome"/>
</dbReference>
<dbReference type="PRINTS" id="PR01346">
    <property type="entry name" value="HELNAPAPROT"/>
</dbReference>
<dbReference type="CDD" id="cd01043">
    <property type="entry name" value="DPS"/>
    <property type="match status" value="1"/>
</dbReference>
<feature type="coiled-coil region" evidence="3">
    <location>
        <begin position="118"/>
        <end position="145"/>
    </location>
</feature>
<name>A0A1P9WWS8_9BACT</name>
<keyword evidence="7" id="KW-1185">Reference proteome</keyword>
<dbReference type="PANTHER" id="PTHR42932">
    <property type="entry name" value="GENERAL STRESS PROTEIN 20U"/>
    <property type="match status" value="1"/>
</dbReference>
<evidence type="ECO:0000256" key="1">
    <source>
        <dbReference type="ARBA" id="ARBA00009497"/>
    </source>
</evidence>
<dbReference type="OrthoDB" id="9797023at2"/>
<reference evidence="6 7" key="1">
    <citation type="submission" date="2016-01" db="EMBL/GenBank/DDBJ databases">
        <authorList>
            <person name="Oliw E.H."/>
        </authorList>
    </citation>
    <scope>NUCLEOTIDE SEQUENCE [LARGE SCALE GENOMIC DNA]</scope>
    <source>
        <strain evidence="6 7">DY10</strain>
    </source>
</reference>
<evidence type="ECO:0000256" key="3">
    <source>
        <dbReference type="SAM" id="Coils"/>
    </source>
</evidence>
<comment type="similarity">
    <text evidence="1 2">Belongs to the Dps family.</text>
</comment>
<gene>
    <name evidence="6" type="ORF">AWR27_11090</name>
</gene>
<dbReference type="PIRSF" id="PIRSF005900">
    <property type="entry name" value="Dps"/>
    <property type="match status" value="1"/>
</dbReference>
<evidence type="ECO:0000259" key="5">
    <source>
        <dbReference type="Pfam" id="PF00210"/>
    </source>
</evidence>
<dbReference type="Pfam" id="PF00210">
    <property type="entry name" value="Ferritin"/>
    <property type="match status" value="1"/>
</dbReference>
<dbReference type="GO" id="GO:0008199">
    <property type="term" value="F:ferric iron binding"/>
    <property type="evidence" value="ECO:0007669"/>
    <property type="project" value="InterPro"/>
</dbReference>
<dbReference type="PANTHER" id="PTHR42932:SF1">
    <property type="entry name" value="GENERAL STRESS PROTEIN 20U"/>
    <property type="match status" value="1"/>
</dbReference>
<dbReference type="InterPro" id="IPR012347">
    <property type="entry name" value="Ferritin-like"/>
</dbReference>
<organism evidence="6 7">
    <name type="scientific">Spirosoma montaniterrae</name>
    <dbReference type="NCBI Taxonomy" id="1178516"/>
    <lineage>
        <taxon>Bacteria</taxon>
        <taxon>Pseudomonadati</taxon>
        <taxon>Bacteroidota</taxon>
        <taxon>Cytophagia</taxon>
        <taxon>Cytophagales</taxon>
        <taxon>Cytophagaceae</taxon>
        <taxon>Spirosoma</taxon>
    </lineage>
</organism>
<proteinExistence type="inferred from homology"/>
<accession>A0A1P9WWS8</accession>
<evidence type="ECO:0000256" key="2">
    <source>
        <dbReference type="RuleBase" id="RU003875"/>
    </source>
</evidence>
<dbReference type="STRING" id="1178516.AWR27_11090"/>
<dbReference type="InterPro" id="IPR008331">
    <property type="entry name" value="Ferritin_DPS_dom"/>
</dbReference>
<evidence type="ECO:0000313" key="7">
    <source>
        <dbReference type="Proteomes" id="UP000187941"/>
    </source>
</evidence>
<dbReference type="AlphaFoldDB" id="A0A1P9WWS8"/>
<feature type="compositionally biased region" description="Basic and acidic residues" evidence="4">
    <location>
        <begin position="1"/>
        <end position="16"/>
    </location>
</feature>
<dbReference type="RefSeq" id="WP_077131255.1">
    <property type="nucleotide sequence ID" value="NZ_CP014263.1"/>
</dbReference>
<protein>
    <submittedName>
        <fullName evidence="6">DNA starvation/stationary phase protection protein</fullName>
    </submittedName>
</protein>
<feature type="region of interest" description="Disordered" evidence="4">
    <location>
        <begin position="1"/>
        <end position="20"/>
    </location>
</feature>